<evidence type="ECO:0000256" key="3">
    <source>
        <dbReference type="ARBA" id="ARBA00022475"/>
    </source>
</evidence>
<name>A0A8J2ZEE4_9PROT</name>
<dbReference type="GO" id="GO:0015031">
    <property type="term" value="P:protein transport"/>
    <property type="evidence" value="ECO:0007669"/>
    <property type="project" value="UniProtKB-KW"/>
</dbReference>
<keyword evidence="10" id="KW-0653">Protein transport</keyword>
<keyword evidence="10" id="KW-0813">Transport</keyword>
<evidence type="ECO:0000256" key="1">
    <source>
        <dbReference type="ARBA" id="ARBA00004162"/>
    </source>
</evidence>
<keyword evidence="8 12" id="KW-0472">Membrane</keyword>
<keyword evidence="14" id="KW-1185">Reference proteome</keyword>
<dbReference type="EMBL" id="BMKS01000013">
    <property type="protein sequence ID" value="GGG45010.1"/>
    <property type="molecule type" value="Genomic_DNA"/>
</dbReference>
<evidence type="ECO:0000313" key="13">
    <source>
        <dbReference type="EMBL" id="GGG45010.1"/>
    </source>
</evidence>
<dbReference type="GO" id="GO:0022857">
    <property type="term" value="F:transmembrane transporter activity"/>
    <property type="evidence" value="ECO:0007669"/>
    <property type="project" value="InterPro"/>
</dbReference>
<dbReference type="PANTHER" id="PTHR30558:SF7">
    <property type="entry name" value="TOL-PAL SYSTEM PROTEIN TOLR"/>
    <property type="match status" value="1"/>
</dbReference>
<evidence type="ECO:0000256" key="5">
    <source>
        <dbReference type="ARBA" id="ARBA00022618"/>
    </source>
</evidence>
<comment type="similarity">
    <text evidence="2 10">Belongs to the ExbD/TolR family.</text>
</comment>
<organism evidence="13 14">
    <name type="scientific">Caldovatus sediminis</name>
    <dbReference type="NCBI Taxonomy" id="2041189"/>
    <lineage>
        <taxon>Bacteria</taxon>
        <taxon>Pseudomonadati</taxon>
        <taxon>Pseudomonadota</taxon>
        <taxon>Alphaproteobacteria</taxon>
        <taxon>Acetobacterales</taxon>
        <taxon>Roseomonadaceae</taxon>
        <taxon>Caldovatus</taxon>
    </lineage>
</organism>
<feature type="compositionally biased region" description="Gly residues" evidence="11">
    <location>
        <begin position="158"/>
        <end position="176"/>
    </location>
</feature>
<gene>
    <name evidence="13" type="ORF">GCM10010964_35500</name>
</gene>
<evidence type="ECO:0000256" key="4">
    <source>
        <dbReference type="ARBA" id="ARBA00022519"/>
    </source>
</evidence>
<accession>A0A8J2ZEE4</accession>
<proteinExistence type="inferred from homology"/>
<feature type="compositionally biased region" description="Low complexity" evidence="11">
    <location>
        <begin position="188"/>
        <end position="197"/>
    </location>
</feature>
<dbReference type="Proteomes" id="UP000597507">
    <property type="component" value="Unassembled WGS sequence"/>
</dbReference>
<dbReference type="GO" id="GO:0005886">
    <property type="term" value="C:plasma membrane"/>
    <property type="evidence" value="ECO:0007669"/>
    <property type="project" value="UniProtKB-SubCell"/>
</dbReference>
<evidence type="ECO:0000256" key="10">
    <source>
        <dbReference type="RuleBase" id="RU003879"/>
    </source>
</evidence>
<evidence type="ECO:0000256" key="8">
    <source>
        <dbReference type="ARBA" id="ARBA00023136"/>
    </source>
</evidence>
<dbReference type="GO" id="GO:0051301">
    <property type="term" value="P:cell division"/>
    <property type="evidence" value="ECO:0007669"/>
    <property type="project" value="UniProtKB-KW"/>
</dbReference>
<comment type="subcellular location">
    <subcellularLocation>
        <location evidence="1">Cell membrane</location>
        <topology evidence="1">Single-pass membrane protein</topology>
    </subcellularLocation>
    <subcellularLocation>
        <location evidence="10">Cell membrane</location>
        <topology evidence="10">Single-pass type II membrane protein</topology>
    </subcellularLocation>
</comment>
<dbReference type="Gene3D" id="3.30.420.270">
    <property type="match status" value="1"/>
</dbReference>
<keyword evidence="7 12" id="KW-1133">Transmembrane helix</keyword>
<keyword evidence="9" id="KW-0131">Cell cycle</keyword>
<dbReference type="RefSeq" id="WP_188902692.1">
    <property type="nucleotide sequence ID" value="NZ_BMKS01000013.1"/>
</dbReference>
<keyword evidence="6 10" id="KW-0812">Transmembrane</keyword>
<evidence type="ECO:0000256" key="7">
    <source>
        <dbReference type="ARBA" id="ARBA00022989"/>
    </source>
</evidence>
<protein>
    <recommendedName>
        <fullName evidence="15">Protein TolR</fullName>
    </recommendedName>
</protein>
<keyword evidence="5" id="KW-0132">Cell division</keyword>
<feature type="transmembrane region" description="Helical" evidence="12">
    <location>
        <begin position="27"/>
        <end position="50"/>
    </location>
</feature>
<dbReference type="NCBIfam" id="TIGR02801">
    <property type="entry name" value="tolR"/>
    <property type="match status" value="1"/>
</dbReference>
<feature type="region of interest" description="Disordered" evidence="11">
    <location>
        <begin position="149"/>
        <end position="197"/>
    </location>
</feature>
<evidence type="ECO:0008006" key="15">
    <source>
        <dbReference type="Google" id="ProtNLM"/>
    </source>
</evidence>
<dbReference type="PANTHER" id="PTHR30558">
    <property type="entry name" value="EXBD MEMBRANE COMPONENT OF PMF-DRIVEN MACROMOLECULE IMPORT SYSTEM"/>
    <property type="match status" value="1"/>
</dbReference>
<comment type="caution">
    <text evidence="13">The sequence shown here is derived from an EMBL/GenBank/DDBJ whole genome shotgun (WGS) entry which is preliminary data.</text>
</comment>
<dbReference type="Pfam" id="PF02472">
    <property type="entry name" value="ExbD"/>
    <property type="match status" value="1"/>
</dbReference>
<evidence type="ECO:0000313" key="14">
    <source>
        <dbReference type="Proteomes" id="UP000597507"/>
    </source>
</evidence>
<sequence length="197" mass="20531">MAAAVFKGSSVRNGNGRRGRYRPMAEINVTPMVDVMLVLLIIFMVAAPMMTVGVPVDLPRTSASPLNQETEPLTVTIDAQNRIFLQETEVALDALVPQLQAIMQNQPRGAPERRIFVRGDRAIPYGRVMEVMGTISAAGFSRVALLAEQPSPQPGATPPGGGVPGGGAAPARGGGAPAPPTARPPARPQAQSGPPRG</sequence>
<reference evidence="13 14" key="1">
    <citation type="journal article" date="2014" name="Int. J. Syst. Evol. Microbiol.">
        <title>Complete genome sequence of Corynebacterium casei LMG S-19264T (=DSM 44701T), isolated from a smear-ripened cheese.</title>
        <authorList>
            <consortium name="US DOE Joint Genome Institute (JGI-PGF)"/>
            <person name="Walter F."/>
            <person name="Albersmeier A."/>
            <person name="Kalinowski J."/>
            <person name="Ruckert C."/>
        </authorList>
    </citation>
    <scope>NUCLEOTIDE SEQUENCE [LARGE SCALE GENOMIC DNA]</scope>
    <source>
        <strain evidence="13 14">CGMCC 1.16330</strain>
    </source>
</reference>
<dbReference type="InterPro" id="IPR014168">
    <property type="entry name" value="Tol-Pal_TolR"/>
</dbReference>
<dbReference type="InterPro" id="IPR003400">
    <property type="entry name" value="ExbD"/>
</dbReference>
<keyword evidence="4" id="KW-0997">Cell inner membrane</keyword>
<evidence type="ECO:0000256" key="2">
    <source>
        <dbReference type="ARBA" id="ARBA00005811"/>
    </source>
</evidence>
<keyword evidence="3" id="KW-1003">Cell membrane</keyword>
<evidence type="ECO:0000256" key="12">
    <source>
        <dbReference type="SAM" id="Phobius"/>
    </source>
</evidence>
<evidence type="ECO:0000256" key="9">
    <source>
        <dbReference type="ARBA" id="ARBA00023306"/>
    </source>
</evidence>
<feature type="compositionally biased region" description="Pro residues" evidence="11">
    <location>
        <begin position="177"/>
        <end position="187"/>
    </location>
</feature>
<dbReference type="AlphaFoldDB" id="A0A8J2ZEE4"/>
<evidence type="ECO:0000256" key="11">
    <source>
        <dbReference type="SAM" id="MobiDB-lite"/>
    </source>
</evidence>
<evidence type="ECO:0000256" key="6">
    <source>
        <dbReference type="ARBA" id="ARBA00022692"/>
    </source>
</evidence>